<comment type="caution">
    <text evidence="8">The sequence shown here is derived from an EMBL/GenBank/DDBJ whole genome shotgun (WGS) entry which is preliminary data.</text>
</comment>
<sequence length="203" mass="22414">MNASSLLAGDYRTGDYRTGTMEPARLVRLVIAAQTGDRDAFGELAAHFEPTVFAVALRRLRNRSEAAEVTQEVLMRAMRKIDQLEDPERFAGWLKQVAVRMSINRAVRRPKEAVCAPEAFGGEAVGGETALDSLLRGEAADLVRGSLDRLKELDRRTLTAFYFEGRSLKEIGEEFACPVGTVKRRLHTARGRLKAELAAVLPA</sequence>
<evidence type="ECO:0000256" key="1">
    <source>
        <dbReference type="ARBA" id="ARBA00010641"/>
    </source>
</evidence>
<dbReference type="InterPro" id="IPR013325">
    <property type="entry name" value="RNA_pol_sigma_r2"/>
</dbReference>
<keyword evidence="9" id="KW-1185">Reference proteome</keyword>
<gene>
    <name evidence="8" type="primary">sigW_3</name>
    <name evidence="8" type="ORF">LzC2_08120</name>
</gene>
<name>A0ABX1VBT0_9PLAN</name>
<evidence type="ECO:0000259" key="6">
    <source>
        <dbReference type="Pfam" id="PF04542"/>
    </source>
</evidence>
<dbReference type="SUPFAM" id="SSF88659">
    <property type="entry name" value="Sigma3 and sigma4 domains of RNA polymerase sigma factors"/>
    <property type="match status" value="1"/>
</dbReference>
<dbReference type="InterPro" id="IPR007630">
    <property type="entry name" value="RNA_pol_sigma70_r4"/>
</dbReference>
<keyword evidence="5" id="KW-0804">Transcription</keyword>
<keyword evidence="3" id="KW-0731">Sigma factor</keyword>
<dbReference type="InterPro" id="IPR013324">
    <property type="entry name" value="RNA_pol_sigma_r3/r4-like"/>
</dbReference>
<accession>A0ABX1VBT0</accession>
<evidence type="ECO:0000313" key="9">
    <source>
        <dbReference type="Proteomes" id="UP000609651"/>
    </source>
</evidence>
<dbReference type="Pfam" id="PF04542">
    <property type="entry name" value="Sigma70_r2"/>
    <property type="match status" value="1"/>
</dbReference>
<dbReference type="CDD" id="cd06171">
    <property type="entry name" value="Sigma70_r4"/>
    <property type="match status" value="1"/>
</dbReference>
<proteinExistence type="inferred from homology"/>
<dbReference type="Pfam" id="PF04545">
    <property type="entry name" value="Sigma70_r4"/>
    <property type="match status" value="1"/>
</dbReference>
<dbReference type="Gene3D" id="1.10.10.10">
    <property type="entry name" value="Winged helix-like DNA-binding domain superfamily/Winged helix DNA-binding domain"/>
    <property type="match status" value="1"/>
</dbReference>
<protein>
    <submittedName>
        <fullName evidence="8">ECF RNA polymerase sigma factor SigW</fullName>
    </submittedName>
</protein>
<keyword evidence="4" id="KW-0238">DNA-binding</keyword>
<evidence type="ECO:0000256" key="5">
    <source>
        <dbReference type="ARBA" id="ARBA00023163"/>
    </source>
</evidence>
<dbReference type="InterPro" id="IPR014284">
    <property type="entry name" value="RNA_pol_sigma-70_dom"/>
</dbReference>
<evidence type="ECO:0000256" key="2">
    <source>
        <dbReference type="ARBA" id="ARBA00023015"/>
    </source>
</evidence>
<dbReference type="Gene3D" id="1.10.1740.10">
    <property type="match status" value="1"/>
</dbReference>
<dbReference type="RefSeq" id="WP_246254733.1">
    <property type="nucleotide sequence ID" value="NZ_WTPX01000016.1"/>
</dbReference>
<dbReference type="EMBL" id="WTPX01000016">
    <property type="protein sequence ID" value="NNJ24752.1"/>
    <property type="molecule type" value="Genomic_DNA"/>
</dbReference>
<evidence type="ECO:0000259" key="7">
    <source>
        <dbReference type="Pfam" id="PF04545"/>
    </source>
</evidence>
<dbReference type="InterPro" id="IPR039425">
    <property type="entry name" value="RNA_pol_sigma-70-like"/>
</dbReference>
<keyword evidence="2" id="KW-0805">Transcription regulation</keyword>
<feature type="domain" description="RNA polymerase sigma-70 region 2" evidence="6">
    <location>
        <begin position="45"/>
        <end position="107"/>
    </location>
</feature>
<dbReference type="InterPro" id="IPR007627">
    <property type="entry name" value="RNA_pol_sigma70_r2"/>
</dbReference>
<reference evidence="8 9" key="1">
    <citation type="journal article" date="2020" name="Syst. Appl. Microbiol.">
        <title>Alienimonas chondri sp. nov., a novel planctomycete isolated from the biofilm of the red alga Chondrus crispus.</title>
        <authorList>
            <person name="Vitorino I."/>
            <person name="Albuquerque L."/>
            <person name="Wiegand S."/>
            <person name="Kallscheuer N."/>
            <person name="da Costa M.S."/>
            <person name="Lobo-da-Cunha A."/>
            <person name="Jogler C."/>
            <person name="Lage O.M."/>
        </authorList>
    </citation>
    <scope>NUCLEOTIDE SEQUENCE [LARGE SCALE GENOMIC DNA]</scope>
    <source>
        <strain evidence="8 9">LzC2</strain>
    </source>
</reference>
<evidence type="ECO:0000256" key="3">
    <source>
        <dbReference type="ARBA" id="ARBA00023082"/>
    </source>
</evidence>
<evidence type="ECO:0000256" key="4">
    <source>
        <dbReference type="ARBA" id="ARBA00023125"/>
    </source>
</evidence>
<comment type="similarity">
    <text evidence="1">Belongs to the sigma-70 factor family. ECF subfamily.</text>
</comment>
<evidence type="ECO:0000313" key="8">
    <source>
        <dbReference type="EMBL" id="NNJ24752.1"/>
    </source>
</evidence>
<dbReference type="SUPFAM" id="SSF88946">
    <property type="entry name" value="Sigma2 domain of RNA polymerase sigma factors"/>
    <property type="match status" value="1"/>
</dbReference>
<dbReference type="PANTHER" id="PTHR43133:SF51">
    <property type="entry name" value="RNA POLYMERASE SIGMA FACTOR"/>
    <property type="match status" value="1"/>
</dbReference>
<organism evidence="8 9">
    <name type="scientific">Alienimonas chondri</name>
    <dbReference type="NCBI Taxonomy" id="2681879"/>
    <lineage>
        <taxon>Bacteria</taxon>
        <taxon>Pseudomonadati</taxon>
        <taxon>Planctomycetota</taxon>
        <taxon>Planctomycetia</taxon>
        <taxon>Planctomycetales</taxon>
        <taxon>Planctomycetaceae</taxon>
        <taxon>Alienimonas</taxon>
    </lineage>
</organism>
<dbReference type="InterPro" id="IPR036388">
    <property type="entry name" value="WH-like_DNA-bd_sf"/>
</dbReference>
<dbReference type="Proteomes" id="UP000609651">
    <property type="component" value="Unassembled WGS sequence"/>
</dbReference>
<dbReference type="PANTHER" id="PTHR43133">
    <property type="entry name" value="RNA POLYMERASE ECF-TYPE SIGMA FACTO"/>
    <property type="match status" value="1"/>
</dbReference>
<dbReference type="NCBIfam" id="TIGR02937">
    <property type="entry name" value="sigma70-ECF"/>
    <property type="match status" value="1"/>
</dbReference>
<feature type="domain" description="RNA polymerase sigma-70 region 4" evidence="7">
    <location>
        <begin position="147"/>
        <end position="194"/>
    </location>
</feature>